<accession>A0A7Y0TZ49</accession>
<dbReference type="Pfam" id="PF13707">
    <property type="entry name" value="RloB"/>
    <property type="match status" value="1"/>
</dbReference>
<protein>
    <submittedName>
        <fullName evidence="1">RloB domain-containing protein</fullName>
    </submittedName>
</protein>
<dbReference type="EMBL" id="JABCUR010000001">
    <property type="protein sequence ID" value="NMW64000.1"/>
    <property type="molecule type" value="Genomic_DNA"/>
</dbReference>
<organism evidence="1 2">
    <name type="scientific">Mobiluncus mulieris</name>
    <dbReference type="NCBI Taxonomy" id="2052"/>
    <lineage>
        <taxon>Bacteria</taxon>
        <taxon>Bacillati</taxon>
        <taxon>Actinomycetota</taxon>
        <taxon>Actinomycetes</taxon>
        <taxon>Actinomycetales</taxon>
        <taxon>Actinomycetaceae</taxon>
        <taxon>Mobiluncus</taxon>
    </lineage>
</organism>
<dbReference type="Proteomes" id="UP000578252">
    <property type="component" value="Unassembled WGS sequence"/>
</dbReference>
<evidence type="ECO:0000313" key="1">
    <source>
        <dbReference type="EMBL" id="NMW64000.1"/>
    </source>
</evidence>
<dbReference type="InterPro" id="IPR025591">
    <property type="entry name" value="RloB"/>
</dbReference>
<sequence length="224" mass="25488">MAKKPPRNPLSRQKRPRRHDIDTRVLVVCEGSVTEPAYFRRLVTLAREKHISFTIRPSENLKFHHSNPLDVIKECVKYRNVDKAKYGGKRAKDLKPFSHCFAVVDYDRWNETGKDGSSDLQKAVKYAKSEAVNLVVTRLKFEVWLLWHLQGITPTQDSKNLDKQCEINNVLSGKDLNPGFDVNAETCRLAVSNALRAGGLQENQIPKSSLASAMPRFFEILSLL</sequence>
<name>A0A7Y0TZ49_9ACTO</name>
<evidence type="ECO:0000313" key="2">
    <source>
        <dbReference type="Proteomes" id="UP000578252"/>
    </source>
</evidence>
<reference evidence="1 2" key="1">
    <citation type="submission" date="2020-04" db="EMBL/GenBank/DDBJ databases">
        <title>Antimicrobial susceptibility and clonality of vaginal-derived multi-drug resistant Mobiluncus isolates in China.</title>
        <authorList>
            <person name="Zhang X."/>
        </authorList>
    </citation>
    <scope>NUCLEOTIDE SEQUENCE [LARGE SCALE GENOMIC DNA]</scope>
    <source>
        <strain evidence="1 2">13</strain>
    </source>
</reference>
<proteinExistence type="predicted"/>
<dbReference type="AlphaFoldDB" id="A0A7Y0TZ49"/>
<comment type="caution">
    <text evidence="1">The sequence shown here is derived from an EMBL/GenBank/DDBJ whole genome shotgun (WGS) entry which is preliminary data.</text>
</comment>
<dbReference type="RefSeq" id="WP_169771314.1">
    <property type="nucleotide sequence ID" value="NZ_JABCUR010000001.1"/>
</dbReference>
<gene>
    <name evidence="1" type="ORF">HHJ78_00215</name>
</gene>